<accession>A0A5J4QWM2</accession>
<dbReference type="InterPro" id="IPR033985">
    <property type="entry name" value="SusD-like_N"/>
</dbReference>
<sequence length="244" mass="27395">MLRKIYTKWTICICTCICVCIACSDYLDVVPDDGIATLENAFAMRSEAERYLFTCYSYMPHDGNLNSDPAIMGGDEIWTGIDLTYIPVFNNYVMFNIARGLQNKTSPIGGGNWASLYQAIRVCNIFLENINSVPDIKEGEKMQWIAEATFLKAYYHFYLVRMYGPIPIIRKNLPISAVPEEVKVSRDPVDECFDYIVELLNEALPWLPPTVINPVDESGRITQPIAAALKAKVLITAASPLFNG</sequence>
<dbReference type="EMBL" id="SNRY01002318">
    <property type="protein sequence ID" value="KAA6325669.1"/>
    <property type="molecule type" value="Genomic_DNA"/>
</dbReference>
<proteinExistence type="predicted"/>
<feature type="non-terminal residue" evidence="2">
    <location>
        <position position="244"/>
    </location>
</feature>
<evidence type="ECO:0000313" key="2">
    <source>
        <dbReference type="EMBL" id="KAA6325669.1"/>
    </source>
</evidence>
<dbReference type="Gene3D" id="1.25.40.390">
    <property type="match status" value="1"/>
</dbReference>
<organism evidence="2">
    <name type="scientific">termite gut metagenome</name>
    <dbReference type="NCBI Taxonomy" id="433724"/>
    <lineage>
        <taxon>unclassified sequences</taxon>
        <taxon>metagenomes</taxon>
        <taxon>organismal metagenomes</taxon>
    </lineage>
</organism>
<dbReference type="Pfam" id="PF14322">
    <property type="entry name" value="SusD-like_3"/>
    <property type="match status" value="1"/>
</dbReference>
<dbReference type="AlphaFoldDB" id="A0A5J4QWM2"/>
<dbReference type="SUPFAM" id="SSF48452">
    <property type="entry name" value="TPR-like"/>
    <property type="match status" value="1"/>
</dbReference>
<comment type="caution">
    <text evidence="2">The sequence shown here is derived from an EMBL/GenBank/DDBJ whole genome shotgun (WGS) entry which is preliminary data.</text>
</comment>
<feature type="domain" description="SusD-like N-terminal" evidence="1">
    <location>
        <begin position="112"/>
        <end position="233"/>
    </location>
</feature>
<reference evidence="2" key="1">
    <citation type="submission" date="2019-03" db="EMBL/GenBank/DDBJ databases">
        <title>Single cell metagenomics reveals metabolic interactions within the superorganism composed of flagellate Streblomastix strix and complex community of Bacteroidetes bacteria on its surface.</title>
        <authorList>
            <person name="Treitli S.C."/>
            <person name="Kolisko M."/>
            <person name="Husnik F."/>
            <person name="Keeling P."/>
            <person name="Hampl V."/>
        </authorList>
    </citation>
    <scope>NUCLEOTIDE SEQUENCE</scope>
    <source>
        <strain evidence="2">STM</strain>
    </source>
</reference>
<dbReference type="InterPro" id="IPR011990">
    <property type="entry name" value="TPR-like_helical_dom_sf"/>
</dbReference>
<name>A0A5J4QWM2_9ZZZZ</name>
<protein>
    <submittedName>
        <fullName evidence="2">RagB/SusD family nutrient uptake outer membrane protein</fullName>
    </submittedName>
</protein>
<gene>
    <name evidence="2" type="ORF">EZS27_025144</name>
</gene>
<evidence type="ECO:0000259" key="1">
    <source>
        <dbReference type="Pfam" id="PF14322"/>
    </source>
</evidence>